<dbReference type="Pfam" id="PF00654">
    <property type="entry name" value="Voltage_CLC"/>
    <property type="match status" value="1"/>
</dbReference>
<feature type="transmembrane region" description="Helical" evidence="6">
    <location>
        <begin position="279"/>
        <end position="300"/>
    </location>
</feature>
<feature type="transmembrane region" description="Helical" evidence="6">
    <location>
        <begin position="172"/>
        <end position="197"/>
    </location>
</feature>
<evidence type="ECO:0000256" key="4">
    <source>
        <dbReference type="ARBA" id="ARBA00023136"/>
    </source>
</evidence>
<dbReference type="GO" id="GO:0015108">
    <property type="term" value="F:chloride transmembrane transporter activity"/>
    <property type="evidence" value="ECO:0007669"/>
    <property type="project" value="InterPro"/>
</dbReference>
<dbReference type="InterPro" id="IPR050368">
    <property type="entry name" value="ClC-type_chloride_channel"/>
</dbReference>
<evidence type="ECO:0000313" key="7">
    <source>
        <dbReference type="EMBL" id="PKV03101.1"/>
    </source>
</evidence>
<feature type="transmembrane region" description="Helical" evidence="6">
    <location>
        <begin position="36"/>
        <end position="57"/>
    </location>
</feature>
<dbReference type="AlphaFoldDB" id="A0A2N3R451"/>
<feature type="transmembrane region" description="Helical" evidence="6">
    <location>
        <begin position="108"/>
        <end position="128"/>
    </location>
</feature>
<feature type="transmembrane region" description="Helical" evidence="6">
    <location>
        <begin position="69"/>
        <end position="88"/>
    </location>
</feature>
<dbReference type="RefSeq" id="WP_101399746.1">
    <property type="nucleotide sequence ID" value="NZ_PCHH01000005.1"/>
</dbReference>
<accession>A0A2N3R451</accession>
<keyword evidence="2 6" id="KW-0812">Transmembrane</keyword>
<feature type="transmembrane region" description="Helical" evidence="6">
    <location>
        <begin position="320"/>
        <end position="338"/>
    </location>
</feature>
<organism evidence="7 8">
    <name type="scientific">Bifidobacterium pseudolongum subsp. globosum</name>
    <dbReference type="NCBI Taxonomy" id="1690"/>
    <lineage>
        <taxon>Bacteria</taxon>
        <taxon>Bacillati</taxon>
        <taxon>Actinomycetota</taxon>
        <taxon>Actinomycetes</taxon>
        <taxon>Bifidobacteriales</taxon>
        <taxon>Bifidobacteriaceae</taxon>
        <taxon>Bifidobacterium</taxon>
    </lineage>
</organism>
<evidence type="ECO:0000256" key="6">
    <source>
        <dbReference type="SAM" id="Phobius"/>
    </source>
</evidence>
<dbReference type="EMBL" id="PCHH01000005">
    <property type="protein sequence ID" value="PKV03101.1"/>
    <property type="molecule type" value="Genomic_DNA"/>
</dbReference>
<comment type="subcellular location">
    <subcellularLocation>
        <location evidence="1">Membrane</location>
        <topology evidence="1">Multi-pass membrane protein</topology>
    </subcellularLocation>
</comment>
<gene>
    <name evidence="7" type="ORF">CQR50_1560</name>
</gene>
<feature type="transmembrane region" description="Helical" evidence="6">
    <location>
        <begin position="394"/>
        <end position="415"/>
    </location>
</feature>
<proteinExistence type="predicted"/>
<dbReference type="InterPro" id="IPR001807">
    <property type="entry name" value="ClC"/>
</dbReference>
<keyword evidence="3 6" id="KW-1133">Transmembrane helix</keyword>
<evidence type="ECO:0000256" key="3">
    <source>
        <dbReference type="ARBA" id="ARBA00022989"/>
    </source>
</evidence>
<feature type="transmembrane region" description="Helical" evidence="6">
    <location>
        <begin position="350"/>
        <end position="379"/>
    </location>
</feature>
<dbReference type="SUPFAM" id="SSF81340">
    <property type="entry name" value="Clc chloride channel"/>
    <property type="match status" value="1"/>
</dbReference>
<dbReference type="InterPro" id="IPR014743">
    <property type="entry name" value="Cl-channel_core"/>
</dbReference>
<feature type="compositionally biased region" description="Basic and acidic residues" evidence="5">
    <location>
        <begin position="494"/>
        <end position="514"/>
    </location>
</feature>
<name>A0A2N3R451_9BIFI</name>
<evidence type="ECO:0000256" key="1">
    <source>
        <dbReference type="ARBA" id="ARBA00004141"/>
    </source>
</evidence>
<sequence length="521" mass="56424">MSTKTQAPHTAPQAGSTQQGVEPPARFDWMQVVRHMLFACLCGVVCGFASIALCLFVGAARHLFERAPWLIWLLPVMGVLQLFMYKWWKLPLNLTTDAVIEKMRAGDHLSALLAPGILFSTGMTILAGGSVGKEAGALQIGASLGTTIARPFGLHNILRREHHDDTPEVNRYIASTGMAAAFSALFFAPLGSCMLVLELMRFTQLQYVISMLVSCFIAFLISNHFGIGDVIGTVPVPVVSWRIIGVCIIIGIAAAVGGSVFAIAIRLLQALTMRIRRNYFVWVIAGGLLFAVLVSSLDWWRFTGSGGELLNMTLNMPDVSFDFAIKMLLTVICLGMWFKGGEIMPSFCIGGLLGAACFAMTGTDPLFGTALGSICFLAAFNRCPMSAVLLGCEIFGWGMFPFLAVGVAIAFLFGYPVGMYGASIDVLARSGWHRFFSNVRASVISNEVRDDAGFTDFVMAAGTALHRVAGSAVLAAESEEIRERRRRHQCRHVVRNDDPRRQDDSRHGDGHGSDDGAGGRP</sequence>
<dbReference type="PANTHER" id="PTHR43427">
    <property type="entry name" value="CHLORIDE CHANNEL PROTEIN CLC-E"/>
    <property type="match status" value="1"/>
</dbReference>
<feature type="transmembrane region" description="Helical" evidence="6">
    <location>
        <begin position="239"/>
        <end position="267"/>
    </location>
</feature>
<keyword evidence="4 6" id="KW-0472">Membrane</keyword>
<evidence type="ECO:0000313" key="8">
    <source>
        <dbReference type="Proteomes" id="UP000233762"/>
    </source>
</evidence>
<feature type="region of interest" description="Disordered" evidence="5">
    <location>
        <begin position="485"/>
        <end position="521"/>
    </location>
</feature>
<evidence type="ECO:0000256" key="2">
    <source>
        <dbReference type="ARBA" id="ARBA00022692"/>
    </source>
</evidence>
<dbReference type="GO" id="GO:0016020">
    <property type="term" value="C:membrane"/>
    <property type="evidence" value="ECO:0007669"/>
    <property type="project" value="UniProtKB-SubCell"/>
</dbReference>
<reference evidence="7 8" key="1">
    <citation type="submission" date="2017-10" db="EMBL/GenBank/DDBJ databases">
        <title>Bifidobacterium genomics.</title>
        <authorList>
            <person name="Lugli G.A."/>
            <person name="Milani C."/>
            <person name="Mancabelli L."/>
        </authorList>
    </citation>
    <scope>NUCLEOTIDE SEQUENCE [LARGE SCALE GENOMIC DNA]</scope>
    <source>
        <strain evidence="7 8">1520B</strain>
    </source>
</reference>
<feature type="region of interest" description="Disordered" evidence="5">
    <location>
        <begin position="1"/>
        <end position="22"/>
    </location>
</feature>
<dbReference type="Proteomes" id="UP000233762">
    <property type="component" value="Unassembled WGS sequence"/>
</dbReference>
<protein>
    <submittedName>
        <fullName evidence="7">Voltage gated chloride channel family protein</fullName>
    </submittedName>
</protein>
<evidence type="ECO:0000256" key="5">
    <source>
        <dbReference type="SAM" id="MobiDB-lite"/>
    </source>
</evidence>
<feature type="compositionally biased region" description="Polar residues" evidence="5">
    <location>
        <begin position="1"/>
        <end position="20"/>
    </location>
</feature>
<dbReference type="Gene3D" id="1.10.3080.10">
    <property type="entry name" value="Clc chloride channel"/>
    <property type="match status" value="1"/>
</dbReference>
<feature type="transmembrane region" description="Helical" evidence="6">
    <location>
        <begin position="209"/>
        <end position="227"/>
    </location>
</feature>
<comment type="caution">
    <text evidence="7">The sequence shown here is derived from an EMBL/GenBank/DDBJ whole genome shotgun (WGS) entry which is preliminary data.</text>
</comment>